<evidence type="ECO:0000313" key="2">
    <source>
        <dbReference type="EMBL" id="MCW3484624.1"/>
    </source>
</evidence>
<proteinExistence type="predicted"/>
<dbReference type="EMBL" id="JAPDNS010000001">
    <property type="protein sequence ID" value="MCW3484624.1"/>
    <property type="molecule type" value="Genomic_DNA"/>
</dbReference>
<gene>
    <name evidence="2" type="ORF">OL497_12005</name>
</gene>
<dbReference type="InterPro" id="IPR005625">
    <property type="entry name" value="PepSY-ass_TM"/>
</dbReference>
<keyword evidence="1" id="KW-1133">Transmembrane helix</keyword>
<reference evidence="2 3" key="1">
    <citation type="submission" date="2022-10" db="EMBL/GenBank/DDBJ databases">
        <title>Chitinophaga nivalis PC15 sp. nov., isolated from Pyeongchang county, South Korea.</title>
        <authorList>
            <person name="Trinh H.N."/>
        </authorList>
    </citation>
    <scope>NUCLEOTIDE SEQUENCE [LARGE SCALE GENOMIC DNA]</scope>
    <source>
        <strain evidence="2 3">PC14</strain>
    </source>
</reference>
<dbReference type="RefSeq" id="WP_264730394.1">
    <property type="nucleotide sequence ID" value="NZ_JAPDNR010000001.1"/>
</dbReference>
<feature type="transmembrane region" description="Helical" evidence="1">
    <location>
        <begin position="140"/>
        <end position="169"/>
    </location>
</feature>
<keyword evidence="1" id="KW-0472">Membrane</keyword>
<keyword evidence="3" id="KW-1185">Reference proteome</keyword>
<sequence length="389" mass="43608">MSNVKNVKRWFLIHKWTSLVCTVFLLMLCLTGLPLIFHEEIAEWEGKMPAAPEMPAGTPKISLDKIVEQGQQQRPNEVIRYVFWNEETPNQVILSMADSLQSAPEVSNLVVLDERTAQLLHEPELQEGFMYVMLKLHVDMFAGILGKLFLGLMGMCFLVAIVSGVMLYGPIMRRFNFGMIRRDKSTRLKWLDMHNLLGIVVLSWTLVVGFTGVINTLSDVVVFLWQSGQLKEMAAPYENKPAITGKLSSLQEAVQVATAVAPDMKPSVVAFPGTMFSSKHHYAVFMRGATPLTSKLIKPVLVDAQTGKLTDTRSMPWYVNALFISQPLHFGDYGGIPLKIIWALFDVATIVILISGLYLWLARRKATAARIDRIQSEALLQASIKETEI</sequence>
<keyword evidence="1" id="KW-0812">Transmembrane</keyword>
<dbReference type="Proteomes" id="UP001207742">
    <property type="component" value="Unassembled WGS sequence"/>
</dbReference>
<accession>A0ABT3IKY3</accession>
<organism evidence="2 3">
    <name type="scientific">Chitinophaga nivalis</name>
    <dbReference type="NCBI Taxonomy" id="2991709"/>
    <lineage>
        <taxon>Bacteria</taxon>
        <taxon>Pseudomonadati</taxon>
        <taxon>Bacteroidota</taxon>
        <taxon>Chitinophagia</taxon>
        <taxon>Chitinophagales</taxon>
        <taxon>Chitinophagaceae</taxon>
        <taxon>Chitinophaga</taxon>
    </lineage>
</organism>
<evidence type="ECO:0000313" key="3">
    <source>
        <dbReference type="Proteomes" id="UP001207742"/>
    </source>
</evidence>
<feature type="transmembrane region" description="Helical" evidence="1">
    <location>
        <begin position="340"/>
        <end position="361"/>
    </location>
</feature>
<comment type="caution">
    <text evidence="2">The sequence shown here is derived from an EMBL/GenBank/DDBJ whole genome shotgun (WGS) entry which is preliminary data.</text>
</comment>
<protein>
    <submittedName>
        <fullName evidence="2">PepSY domain-containing protein</fullName>
    </submittedName>
</protein>
<feature type="transmembrane region" description="Helical" evidence="1">
    <location>
        <begin position="190"/>
        <end position="214"/>
    </location>
</feature>
<evidence type="ECO:0000256" key="1">
    <source>
        <dbReference type="SAM" id="Phobius"/>
    </source>
</evidence>
<dbReference type="PANTHER" id="PTHR34219">
    <property type="entry name" value="IRON-REGULATED INNER MEMBRANE PROTEIN-RELATED"/>
    <property type="match status" value="1"/>
</dbReference>
<dbReference type="PANTHER" id="PTHR34219:SF3">
    <property type="entry name" value="BLL7967 PROTEIN"/>
    <property type="match status" value="1"/>
</dbReference>
<dbReference type="Pfam" id="PF03929">
    <property type="entry name" value="PepSY_TM"/>
    <property type="match status" value="1"/>
</dbReference>
<feature type="transmembrane region" description="Helical" evidence="1">
    <location>
        <begin position="12"/>
        <end position="37"/>
    </location>
</feature>
<name>A0ABT3IKY3_9BACT</name>